<dbReference type="AlphaFoldDB" id="A0A7X1NII1"/>
<feature type="domain" description="HpcH/HpaI aldolase/citrate lyase" evidence="6">
    <location>
        <begin position="10"/>
        <end position="250"/>
    </location>
</feature>
<evidence type="ECO:0000256" key="4">
    <source>
        <dbReference type="PIRSR" id="PIRSR015582-1"/>
    </source>
</evidence>
<dbReference type="Gene3D" id="3.20.20.60">
    <property type="entry name" value="Phosphoenolpyruvate-binding domains"/>
    <property type="match status" value="1"/>
</dbReference>
<evidence type="ECO:0000313" key="7">
    <source>
        <dbReference type="EMBL" id="MPW22549.1"/>
    </source>
</evidence>
<evidence type="ECO:0000256" key="3">
    <source>
        <dbReference type="ARBA" id="ARBA00022842"/>
    </source>
</evidence>
<gene>
    <name evidence="7" type="ORF">GCT13_38465</name>
</gene>
<dbReference type="GO" id="GO:0000287">
    <property type="term" value="F:magnesium ion binding"/>
    <property type="evidence" value="ECO:0007669"/>
    <property type="project" value="TreeGrafter"/>
</dbReference>
<keyword evidence="7" id="KW-0456">Lyase</keyword>
<evidence type="ECO:0000313" key="8">
    <source>
        <dbReference type="Proteomes" id="UP000484381"/>
    </source>
</evidence>
<evidence type="ECO:0000256" key="5">
    <source>
        <dbReference type="PIRSR" id="PIRSR015582-2"/>
    </source>
</evidence>
<dbReference type="InterPro" id="IPR011206">
    <property type="entry name" value="Citrate_lyase_beta/mcl1/mcl2"/>
</dbReference>
<dbReference type="InterPro" id="IPR005000">
    <property type="entry name" value="Aldolase/citrate-lyase_domain"/>
</dbReference>
<dbReference type="EMBL" id="WHNP01000069">
    <property type="protein sequence ID" value="MPW22549.1"/>
    <property type="molecule type" value="Genomic_DNA"/>
</dbReference>
<proteinExistence type="predicted"/>
<dbReference type="GO" id="GO:0006107">
    <property type="term" value="P:oxaloacetate metabolic process"/>
    <property type="evidence" value="ECO:0007669"/>
    <property type="project" value="TreeGrafter"/>
</dbReference>
<dbReference type="Proteomes" id="UP000484381">
    <property type="component" value="Unassembled WGS sequence"/>
</dbReference>
<dbReference type="PIRSF" id="PIRSF015582">
    <property type="entry name" value="Cit_lyase_B"/>
    <property type="match status" value="1"/>
</dbReference>
<accession>A0A7X1NII1</accession>
<dbReference type="SUPFAM" id="SSF51621">
    <property type="entry name" value="Phosphoenolpyruvate/pyruvate domain"/>
    <property type="match status" value="1"/>
</dbReference>
<keyword evidence="2 5" id="KW-0479">Metal-binding</keyword>
<dbReference type="PANTHER" id="PTHR32308:SF0">
    <property type="entry name" value="HPCH_HPAI ALDOLASE_CITRATE LYASE DOMAIN-CONTAINING PROTEIN"/>
    <property type="match status" value="1"/>
</dbReference>
<comment type="caution">
    <text evidence="7">The sequence shown here is derived from an EMBL/GenBank/DDBJ whole genome shotgun (WGS) entry which is preliminary data.</text>
</comment>
<dbReference type="RefSeq" id="WP_152767185.1">
    <property type="nucleotide sequence ID" value="NZ_WHNP01000069.1"/>
</dbReference>
<dbReference type="PANTHER" id="PTHR32308">
    <property type="entry name" value="LYASE BETA SUBUNIT, PUTATIVE (AFU_ORTHOLOGUE AFUA_4G13030)-RELATED"/>
    <property type="match status" value="1"/>
</dbReference>
<feature type="binding site" evidence="4">
    <location>
        <position position="71"/>
    </location>
    <ligand>
        <name>substrate</name>
    </ligand>
</feature>
<dbReference type="Pfam" id="PF03328">
    <property type="entry name" value="HpcH_HpaI"/>
    <property type="match status" value="1"/>
</dbReference>
<keyword evidence="8" id="KW-1185">Reference proteome</keyword>
<sequence length="313" mass="33415">MSRPAARVTRTVLAAPAHRTRLVESAARSSADAVFLDLEDAVPEQEKHEALQCARSALLNLDWGDKTVLVRVNAYGSRFIEDEVRTLAPLARLDSILVPKAEGPPEIADIARWIDAAEGTARAAPLSIDLLIETALGLVMVEMLAQSTPRIAALHLGVGDLSGSIGARSAEIGGSPDGYRHTTLSPCARYVETPLDLFAYPMMRVLVAARAFGLRAIDGPCGAYRDATLTRAWAEKAAALGFDGKQVIHPSQIDATRDAFTPSADELAFATRVVDAMRQAEAEGKGAVSVDGKMIDYANLRMAQRILMRGGAA</sequence>
<reference evidence="7 8" key="1">
    <citation type="submission" date="2019-10" db="EMBL/GenBank/DDBJ databases">
        <title>Paraburkholderia sp. isolated from nodules of Mimosa pudica from Brazilian Atlantic Forest soils.</title>
        <authorList>
            <person name="Paulitsch F."/>
            <person name="Hungria M."/>
            <person name="Dall'Agnol R."/>
        </authorList>
    </citation>
    <scope>NUCLEOTIDE SEQUENCE [LARGE SCALE GENOMIC DNA]</scope>
    <source>
        <strain evidence="7 8">CNPSo 3157</strain>
    </source>
</reference>
<feature type="binding site" evidence="4">
    <location>
        <position position="133"/>
    </location>
    <ligand>
        <name>substrate</name>
    </ligand>
</feature>
<evidence type="ECO:0000256" key="2">
    <source>
        <dbReference type="ARBA" id="ARBA00022723"/>
    </source>
</evidence>
<dbReference type="GO" id="GO:0016829">
    <property type="term" value="F:lyase activity"/>
    <property type="evidence" value="ECO:0007669"/>
    <property type="project" value="UniProtKB-KW"/>
</dbReference>
<keyword evidence="3 5" id="KW-0460">Magnesium</keyword>
<organism evidence="7 8">
    <name type="scientific">Paraburkholderia franconis</name>
    <dbReference type="NCBI Taxonomy" id="2654983"/>
    <lineage>
        <taxon>Bacteria</taxon>
        <taxon>Pseudomonadati</taxon>
        <taxon>Pseudomonadota</taxon>
        <taxon>Betaproteobacteria</taxon>
        <taxon>Burkholderiales</taxon>
        <taxon>Burkholderiaceae</taxon>
        <taxon>Paraburkholderia</taxon>
    </lineage>
</organism>
<comment type="cofactor">
    <cofactor evidence="1">
        <name>Mg(2+)</name>
        <dbReference type="ChEBI" id="CHEBI:18420"/>
    </cofactor>
</comment>
<evidence type="ECO:0000259" key="6">
    <source>
        <dbReference type="Pfam" id="PF03328"/>
    </source>
</evidence>
<feature type="binding site" evidence="5">
    <location>
        <position position="133"/>
    </location>
    <ligand>
        <name>Mg(2+)</name>
        <dbReference type="ChEBI" id="CHEBI:18420"/>
    </ligand>
</feature>
<feature type="binding site" evidence="5">
    <location>
        <position position="160"/>
    </location>
    <ligand>
        <name>Mg(2+)</name>
        <dbReference type="ChEBI" id="CHEBI:18420"/>
    </ligand>
</feature>
<name>A0A7X1NII1_9BURK</name>
<dbReference type="InterPro" id="IPR040442">
    <property type="entry name" value="Pyrv_kinase-like_dom_sf"/>
</dbReference>
<protein>
    <submittedName>
        <fullName evidence="7">CoA ester lyase</fullName>
    </submittedName>
</protein>
<dbReference type="InterPro" id="IPR015813">
    <property type="entry name" value="Pyrv/PenolPyrv_kinase-like_dom"/>
</dbReference>
<evidence type="ECO:0000256" key="1">
    <source>
        <dbReference type="ARBA" id="ARBA00001946"/>
    </source>
</evidence>